<dbReference type="GO" id="GO:0006777">
    <property type="term" value="P:Mo-molybdopterin cofactor biosynthetic process"/>
    <property type="evidence" value="ECO:0007669"/>
    <property type="project" value="TreeGrafter"/>
</dbReference>
<gene>
    <name evidence="3" type="ORF">MNB_ARC-1_124</name>
</gene>
<keyword evidence="1" id="KW-0812">Transmembrane</keyword>
<dbReference type="InterPro" id="IPR036425">
    <property type="entry name" value="MoaB/Mog-like_dom_sf"/>
</dbReference>
<keyword evidence="1" id="KW-1133">Transmembrane helix</keyword>
<dbReference type="Pfam" id="PF03453">
    <property type="entry name" value="MoeA_N"/>
    <property type="match status" value="1"/>
</dbReference>
<dbReference type="CDD" id="cd00887">
    <property type="entry name" value="MoeA"/>
    <property type="match status" value="1"/>
</dbReference>
<accession>A0A3B1E5E4</accession>
<dbReference type="PANTHER" id="PTHR10192:SF5">
    <property type="entry name" value="GEPHYRIN"/>
    <property type="match status" value="1"/>
</dbReference>
<evidence type="ECO:0000313" key="3">
    <source>
        <dbReference type="EMBL" id="VAY87821.1"/>
    </source>
</evidence>
<dbReference type="EMBL" id="UOYO01000035">
    <property type="protein sequence ID" value="VAY87821.1"/>
    <property type="molecule type" value="Genomic_DNA"/>
</dbReference>
<dbReference type="GO" id="GO:0005829">
    <property type="term" value="C:cytosol"/>
    <property type="evidence" value="ECO:0007669"/>
    <property type="project" value="TreeGrafter"/>
</dbReference>
<dbReference type="InterPro" id="IPR036688">
    <property type="entry name" value="MoeA_C_domain_IV_sf"/>
</dbReference>
<evidence type="ECO:0000256" key="1">
    <source>
        <dbReference type="SAM" id="Phobius"/>
    </source>
</evidence>
<organism evidence="3">
    <name type="scientific">hydrothermal vent metagenome</name>
    <dbReference type="NCBI Taxonomy" id="652676"/>
    <lineage>
        <taxon>unclassified sequences</taxon>
        <taxon>metagenomes</taxon>
        <taxon>ecological metagenomes</taxon>
    </lineage>
</organism>
<dbReference type="Gene3D" id="3.40.980.10">
    <property type="entry name" value="MoaB/Mog-like domain"/>
    <property type="match status" value="1"/>
</dbReference>
<keyword evidence="1" id="KW-0472">Membrane</keyword>
<feature type="transmembrane region" description="Helical" evidence="1">
    <location>
        <begin position="297"/>
        <end position="321"/>
    </location>
</feature>
<dbReference type="InterPro" id="IPR001453">
    <property type="entry name" value="MoaB/Mog_dom"/>
</dbReference>
<sequence>MKKKFITYNESKKILNDLNIQPNKIEKLFISDSLNRVLAQDIVADENSPVSPTSAMDGYAIKYEDIKLDKIKIIGNNPAGSVVNSNVVNKTCIKTFTGSLMPAGSDTLIPIENVTVVEDYIIINKKVTNGFAVRNIGENYIKNQILIKKHTVIDFVEIGVMASLNISHVEVFIKPIVAIASTGSEILDLGERQTNNAQIRSSNHLTLQAIAAKYGASVNQLGVIKDDKSSILNVLQNALKTSDIVVTTGGVSVGDYDFVKDIIKDELGCEVLFQGVLIKPGQHIILAKKQFNNNTKFIVGLPGFAYSSTVTFLLYVMPLIFKFKGANEFINIKEAVIECDVSKSRGKTAFTACNLEYRDSQYYLNTNGKKKGTSAILTNMLGNVGLLIQEQDDLDVRYGDKVRFLSIY</sequence>
<dbReference type="GO" id="GO:0061599">
    <property type="term" value="F:molybdopterin molybdotransferase activity"/>
    <property type="evidence" value="ECO:0007669"/>
    <property type="project" value="TreeGrafter"/>
</dbReference>
<proteinExistence type="predicted"/>
<dbReference type="PANTHER" id="PTHR10192">
    <property type="entry name" value="MOLYBDOPTERIN BIOSYNTHESIS PROTEIN"/>
    <property type="match status" value="1"/>
</dbReference>
<name>A0A3B1E5E4_9ZZZZ</name>
<dbReference type="InterPro" id="IPR036135">
    <property type="entry name" value="MoeA_linker/N_sf"/>
</dbReference>
<dbReference type="AlphaFoldDB" id="A0A3B1E5E4"/>
<dbReference type="InterPro" id="IPR038987">
    <property type="entry name" value="MoeA-like"/>
</dbReference>
<feature type="domain" description="MoaB/Mog" evidence="2">
    <location>
        <begin position="178"/>
        <end position="322"/>
    </location>
</feature>
<dbReference type="Pfam" id="PF00994">
    <property type="entry name" value="MoCF_biosynth"/>
    <property type="match status" value="1"/>
</dbReference>
<evidence type="ECO:0000259" key="2">
    <source>
        <dbReference type="SMART" id="SM00852"/>
    </source>
</evidence>
<dbReference type="InterPro" id="IPR005110">
    <property type="entry name" value="MoeA_linker/N"/>
</dbReference>
<dbReference type="Gene3D" id="3.90.105.10">
    <property type="entry name" value="Molybdopterin biosynthesis moea protein, domain 2"/>
    <property type="match status" value="1"/>
</dbReference>
<dbReference type="SUPFAM" id="SSF53218">
    <property type="entry name" value="Molybdenum cofactor biosynthesis proteins"/>
    <property type="match status" value="1"/>
</dbReference>
<protein>
    <submittedName>
        <fullName evidence="3">Molybdopterin biosynthesis protein MoeA</fullName>
    </submittedName>
</protein>
<dbReference type="SMART" id="SM00852">
    <property type="entry name" value="MoCF_biosynth"/>
    <property type="match status" value="1"/>
</dbReference>
<dbReference type="Gene3D" id="2.170.190.11">
    <property type="entry name" value="Molybdopterin biosynthesis moea protein, domain 3"/>
    <property type="match status" value="1"/>
</dbReference>
<dbReference type="SUPFAM" id="SSF63882">
    <property type="entry name" value="MoeA N-terminal region -like"/>
    <property type="match status" value="1"/>
</dbReference>
<reference evidence="3" key="1">
    <citation type="submission" date="2018-10" db="EMBL/GenBank/DDBJ databases">
        <authorList>
            <person name="Aoki K."/>
        </authorList>
    </citation>
    <scope>NUCLEOTIDE SEQUENCE</scope>
</reference>
<dbReference type="Gene3D" id="2.40.340.10">
    <property type="entry name" value="MoeA, C-terminal, domain IV"/>
    <property type="match status" value="1"/>
</dbReference>